<comment type="function">
    <text evidence="5">Transcriptional coregulator of NF-kappa-B which facilitates binding of NF-kappa-B proteins to target kappa-B genes in a redox-state-dependent manner. May be required for efficient terminal myeloid maturation of hematopoietic cells. Has quercetin 2,3-dioxygenase activity (in vitro).</text>
</comment>
<evidence type="ECO:0000256" key="8">
    <source>
        <dbReference type="ARBA" id="ARBA00066677"/>
    </source>
</evidence>
<evidence type="ECO:0000259" key="12">
    <source>
        <dbReference type="Pfam" id="PF02678"/>
    </source>
</evidence>
<comment type="subunit">
    <text evidence="7">May interact with NF1/CTF1. Interacts with BCL3. Identified in a complex comprised of PIR, BLC3, NFKB1 and target DNA.</text>
</comment>
<protein>
    <recommendedName>
        <fullName evidence="9">Pirin</fullName>
        <ecNumber evidence="8">1.13.11.24</ecNumber>
    </recommendedName>
    <alternativeName>
        <fullName evidence="10">Probable quercetin 2,3-dioxygenase PIR</fullName>
    </alternativeName>
</protein>
<keyword evidence="3" id="KW-0539">Nucleus</keyword>
<dbReference type="FunFam" id="2.60.120.10:FF:000055">
    <property type="entry name" value="pirin"/>
    <property type="match status" value="1"/>
</dbReference>
<evidence type="ECO:0000313" key="14">
    <source>
        <dbReference type="EnsemblMetazoa" id="G25661.4:cds"/>
    </source>
</evidence>
<evidence type="ECO:0000313" key="15">
    <source>
        <dbReference type="Proteomes" id="UP000005408"/>
    </source>
</evidence>
<dbReference type="PANTHER" id="PTHR13903:SF8">
    <property type="entry name" value="PIRIN"/>
    <property type="match status" value="1"/>
</dbReference>
<dbReference type="InterPro" id="IPR011051">
    <property type="entry name" value="RmlC_Cupin_sf"/>
</dbReference>
<dbReference type="InterPro" id="IPR008778">
    <property type="entry name" value="Pirin_C_dom"/>
</dbReference>
<name>A0A8W8KZ14_MAGGI</name>
<evidence type="ECO:0000256" key="10">
    <source>
        <dbReference type="ARBA" id="ARBA00077684"/>
    </source>
</evidence>
<proteinExistence type="inferred from homology"/>
<accession>A0A8W8KZ14</accession>
<feature type="domain" description="Pirin N-terminal" evidence="12">
    <location>
        <begin position="98"/>
        <end position="193"/>
    </location>
</feature>
<reference evidence="14" key="1">
    <citation type="submission" date="2022-08" db="UniProtKB">
        <authorList>
            <consortium name="EnsemblMetazoa"/>
        </authorList>
    </citation>
    <scope>IDENTIFICATION</scope>
    <source>
        <strain evidence="14">05x7-T-G4-1.051#20</strain>
    </source>
</reference>
<dbReference type="Pfam" id="PF02678">
    <property type="entry name" value="Pirin"/>
    <property type="match status" value="1"/>
</dbReference>
<evidence type="ECO:0000256" key="2">
    <source>
        <dbReference type="ARBA" id="ARBA00008416"/>
    </source>
</evidence>
<evidence type="ECO:0000256" key="3">
    <source>
        <dbReference type="ARBA" id="ARBA00023242"/>
    </source>
</evidence>
<dbReference type="EC" id="1.13.11.24" evidence="8"/>
<feature type="domain" description="Pirin C-terminal" evidence="13">
    <location>
        <begin position="246"/>
        <end position="353"/>
    </location>
</feature>
<dbReference type="SUPFAM" id="SSF51182">
    <property type="entry name" value="RmlC-like cupins"/>
    <property type="match status" value="1"/>
</dbReference>
<dbReference type="InterPro" id="IPR014710">
    <property type="entry name" value="RmlC-like_jellyroll"/>
</dbReference>
<evidence type="ECO:0000256" key="5">
    <source>
        <dbReference type="ARBA" id="ARBA00054987"/>
    </source>
</evidence>
<comment type="pathway">
    <text evidence="6">Flavonoid metabolism; quercetin degradation.</text>
</comment>
<dbReference type="InterPro" id="IPR003829">
    <property type="entry name" value="Pirin_N_dom"/>
</dbReference>
<sequence>MCRMVSFSVENNLLIGPIRMVSRYSPPLVTFALSAILGSCKTTTGRPSLRRHSCLLINPLIHHTNQTCWIGTQFLSTMKAKTVLKAVLSVEQDEGVGARVRRSVGRPELKNFDPFLMLDEFKGKAPGGFPDHPHRGFETVTYVIKGSIRHEDFCGHKGIIGAGDLQWMTAGRGIVHCEMPHGEGEVHGLQLWVNLAKKYKMIEPAYQELLDKDIPRATKDGVTVKVIAGEAFGIKSKVYTRTPTMYLDFKLTPGSKLEQPIPVGWRSFLYILSGKAKFGPTGNQKEIEAHHTVTFNDDGDSISVDNSGSTECHLVMIAGEPVKEPIVQYGPFVMNTQEDIQKTFRDYQLGKNGPFVMTSEEEILEARKDYQFARNGFEKAHTWNSFIVTEDESEQTFS</sequence>
<comment type="catalytic activity">
    <reaction evidence="4">
        <text>quercetin + O2 = 2-(3,4-dihydroxybenzoyloxy)-4,6-dihydroxybenzoate + CO</text>
        <dbReference type="Rhea" id="RHEA:15381"/>
        <dbReference type="ChEBI" id="CHEBI:15379"/>
        <dbReference type="ChEBI" id="CHEBI:17245"/>
        <dbReference type="ChEBI" id="CHEBI:57628"/>
        <dbReference type="ChEBI" id="CHEBI:57694"/>
        <dbReference type="EC" id="1.13.11.24"/>
    </reaction>
</comment>
<comment type="subcellular location">
    <subcellularLocation>
        <location evidence="1">Nucleus</location>
    </subcellularLocation>
</comment>
<dbReference type="GO" id="GO:0005634">
    <property type="term" value="C:nucleus"/>
    <property type="evidence" value="ECO:0007669"/>
    <property type="project" value="UniProtKB-SubCell"/>
</dbReference>
<evidence type="ECO:0000256" key="11">
    <source>
        <dbReference type="RuleBase" id="RU003457"/>
    </source>
</evidence>
<dbReference type="EnsemblMetazoa" id="G25661.4">
    <property type="protein sequence ID" value="G25661.4:cds"/>
    <property type="gene ID" value="G25661"/>
</dbReference>
<dbReference type="Proteomes" id="UP000005408">
    <property type="component" value="Unassembled WGS sequence"/>
</dbReference>
<dbReference type="AlphaFoldDB" id="A0A8W8KZ14"/>
<organism evidence="14 15">
    <name type="scientific">Magallana gigas</name>
    <name type="common">Pacific oyster</name>
    <name type="synonym">Crassostrea gigas</name>
    <dbReference type="NCBI Taxonomy" id="29159"/>
    <lineage>
        <taxon>Eukaryota</taxon>
        <taxon>Metazoa</taxon>
        <taxon>Spiralia</taxon>
        <taxon>Lophotrochozoa</taxon>
        <taxon>Mollusca</taxon>
        <taxon>Bivalvia</taxon>
        <taxon>Autobranchia</taxon>
        <taxon>Pteriomorphia</taxon>
        <taxon>Ostreida</taxon>
        <taxon>Ostreoidea</taxon>
        <taxon>Ostreidae</taxon>
        <taxon>Magallana</taxon>
    </lineage>
</organism>
<evidence type="ECO:0000256" key="6">
    <source>
        <dbReference type="ARBA" id="ARBA00060642"/>
    </source>
</evidence>
<evidence type="ECO:0000256" key="9">
    <source>
        <dbReference type="ARBA" id="ARBA00069068"/>
    </source>
</evidence>
<evidence type="ECO:0000256" key="7">
    <source>
        <dbReference type="ARBA" id="ARBA00064668"/>
    </source>
</evidence>
<dbReference type="Gene3D" id="2.60.120.10">
    <property type="entry name" value="Jelly Rolls"/>
    <property type="match status" value="2"/>
</dbReference>
<dbReference type="CDD" id="cd02247">
    <property type="entry name" value="cupin_pirin_C"/>
    <property type="match status" value="1"/>
</dbReference>
<keyword evidence="15" id="KW-1185">Reference proteome</keyword>
<dbReference type="Pfam" id="PF05726">
    <property type="entry name" value="Pirin_C"/>
    <property type="match status" value="1"/>
</dbReference>
<evidence type="ECO:0000256" key="1">
    <source>
        <dbReference type="ARBA" id="ARBA00004123"/>
    </source>
</evidence>
<evidence type="ECO:0000256" key="4">
    <source>
        <dbReference type="ARBA" id="ARBA00050845"/>
    </source>
</evidence>
<dbReference type="CDD" id="cd02909">
    <property type="entry name" value="cupin_pirin_N"/>
    <property type="match status" value="1"/>
</dbReference>
<dbReference type="InterPro" id="IPR012093">
    <property type="entry name" value="Pirin"/>
</dbReference>
<dbReference type="GO" id="GO:0008127">
    <property type="term" value="F:quercetin 2,3-dioxygenase activity"/>
    <property type="evidence" value="ECO:0007669"/>
    <property type="project" value="UniProtKB-EC"/>
</dbReference>
<comment type="similarity">
    <text evidence="2 11">Belongs to the pirin family.</text>
</comment>
<evidence type="ECO:0000259" key="13">
    <source>
        <dbReference type="Pfam" id="PF05726"/>
    </source>
</evidence>
<dbReference type="PANTHER" id="PTHR13903">
    <property type="entry name" value="PIRIN-RELATED"/>
    <property type="match status" value="1"/>
</dbReference>